<dbReference type="SUPFAM" id="SSF49464">
    <property type="entry name" value="Carboxypeptidase regulatory domain-like"/>
    <property type="match status" value="1"/>
</dbReference>
<gene>
    <name evidence="13" type="ORF">SAMN05660841_02535</name>
</gene>
<evidence type="ECO:0000256" key="6">
    <source>
        <dbReference type="ARBA" id="ARBA00023136"/>
    </source>
</evidence>
<dbReference type="Gene3D" id="2.60.40.1120">
    <property type="entry name" value="Carboxypeptidase-like, regulatory domain"/>
    <property type="match status" value="1"/>
</dbReference>
<dbReference type="OrthoDB" id="9768177at2"/>
<accession>A0A1T5EFI1</accession>
<organism evidence="13 14">
    <name type="scientific">Sphingobacterium nematocida</name>
    <dbReference type="NCBI Taxonomy" id="1513896"/>
    <lineage>
        <taxon>Bacteria</taxon>
        <taxon>Pseudomonadati</taxon>
        <taxon>Bacteroidota</taxon>
        <taxon>Sphingobacteriia</taxon>
        <taxon>Sphingobacteriales</taxon>
        <taxon>Sphingobacteriaceae</taxon>
        <taxon>Sphingobacterium</taxon>
    </lineage>
</organism>
<dbReference type="Gene3D" id="2.170.130.10">
    <property type="entry name" value="TonB-dependent receptor, plug domain"/>
    <property type="match status" value="1"/>
</dbReference>
<feature type="chain" id="PRO_5012256420" evidence="10">
    <location>
        <begin position="32"/>
        <end position="1097"/>
    </location>
</feature>
<dbReference type="EMBL" id="FUZF01000011">
    <property type="protein sequence ID" value="SKB82609.1"/>
    <property type="molecule type" value="Genomic_DNA"/>
</dbReference>
<dbReference type="Pfam" id="PF13715">
    <property type="entry name" value="CarbopepD_reg_2"/>
    <property type="match status" value="1"/>
</dbReference>
<dbReference type="InterPro" id="IPR023997">
    <property type="entry name" value="TonB-dep_OMP_SusC/RagA_CS"/>
</dbReference>
<keyword evidence="7 8" id="KW-0998">Cell outer membrane</keyword>
<proteinExistence type="inferred from homology"/>
<evidence type="ECO:0000256" key="3">
    <source>
        <dbReference type="ARBA" id="ARBA00022452"/>
    </source>
</evidence>
<dbReference type="InterPro" id="IPR000531">
    <property type="entry name" value="Beta-barrel_TonB"/>
</dbReference>
<keyword evidence="10" id="KW-0732">Signal</keyword>
<dbReference type="InterPro" id="IPR037066">
    <property type="entry name" value="Plug_dom_sf"/>
</dbReference>
<evidence type="ECO:0000256" key="5">
    <source>
        <dbReference type="ARBA" id="ARBA00023077"/>
    </source>
</evidence>
<evidence type="ECO:0000313" key="13">
    <source>
        <dbReference type="EMBL" id="SKB82609.1"/>
    </source>
</evidence>
<evidence type="ECO:0000256" key="9">
    <source>
        <dbReference type="RuleBase" id="RU003357"/>
    </source>
</evidence>
<keyword evidence="14" id="KW-1185">Reference proteome</keyword>
<dbReference type="STRING" id="1513896.SAMN05660841_02535"/>
<dbReference type="Gene3D" id="2.40.170.20">
    <property type="entry name" value="TonB-dependent receptor, beta-barrel domain"/>
    <property type="match status" value="1"/>
</dbReference>
<evidence type="ECO:0000256" key="7">
    <source>
        <dbReference type="ARBA" id="ARBA00023237"/>
    </source>
</evidence>
<evidence type="ECO:0000256" key="2">
    <source>
        <dbReference type="ARBA" id="ARBA00022448"/>
    </source>
</evidence>
<dbReference type="InterPro" id="IPR036942">
    <property type="entry name" value="Beta-barrel_TonB_sf"/>
</dbReference>
<keyword evidence="3 8" id="KW-1134">Transmembrane beta strand</keyword>
<feature type="domain" description="TonB-dependent receptor plug" evidence="12">
    <location>
        <begin position="225"/>
        <end position="346"/>
    </location>
</feature>
<dbReference type="SUPFAM" id="SSF56935">
    <property type="entry name" value="Porins"/>
    <property type="match status" value="1"/>
</dbReference>
<sequence length="1097" mass="120746">MHLIRNKCTKSLFMKISSLAILLTWFATVVAASSTAQNLARIKASLPTGTVVLKDALKQLEKQTNIRFTYVSSDVDKYKQSHVASISDNVAMLLDDLLKNTDLIYQQVGKTVVIKRQSISVGNDIDTDRNSLAAKQQRQGRILNESGIPLPGVTVRIKGTNRVTSTDQNGNFKIKEEGNVTLIISSVGYKTQELSYATGMQDIVLASDFGSLDAVTVIAYGTTSKRVSTGSTASITSEELSRAPVNNVMEALQGRVAGLDISSSNGLPGAAINVRLRGINSIAANSSPLYIVDGVPFFSESLNMFTGDNGTQSPIAGINPSDIDRIDVLKDADATAIYGSRGANGVILITTKKGKSGSTRVNFNAYTGGGKVTNMVDMLNTSEYLKLRREAYQNSGVTPDPDVPDLFEWDQNLDQSWQKKMMGGTGKVTEANMSIGGGSETTNFLLTGTLRNESTVQPGDNGYKKGAGMLSINHTSPNGKFSIAATANYAGDFNNAMATDISQFYDLPPNMPIYNEDGTLYWYGNLQNPYALLRRKQETRNKTLLTSGTLRYSPIQNLNLSATIGYNNTTLNQLRMLPLSSFNPTAGAVSTSHLGNGSYSSYSIEPQVNYALELGTGRLDLLAGLTYQEGINDGNYFVGEDFTLESQLNNIDAAVSVRSNGMRYSKYRYQAGFARATYNIENKYIVNGTFRRDGSSRFGPDRRVGNFGSVGAAWVFSEEGFVSDNTSFLSFGKLRGSYGVTGNDQIGDYGYMDTWSFNSYPYDGVAGLYPTRVANPLYSWETTRKLEFGLETGFWDNRLTLNVNRYYNKTDNQLITKKLSPQTGFEGFTANLPGIVQNRGWEFEVSSTNFKNSNFEWNTSANLTISTSKLIDYPGLESFPEYERELYAVGYSMGSVYGYKFTGVDPQTGIAQFEDLSGDGELSDGLDDKYVMGTRLPKFFGGLNNSFTYKNFNLSFLLQFVKQEGELLNFGYMAPGALGIMTNFDTSVLDRWTQAGQVTNIPRSASTSADEAYSTYNTYYRHSDAQWGDASYIRLKNLMVSYDFTSLLPAIKSQRIMLYGQGQNLLTFTKYDGFDPETQGRLMPPMKQYTIGIRFTY</sequence>
<evidence type="ECO:0000256" key="10">
    <source>
        <dbReference type="SAM" id="SignalP"/>
    </source>
</evidence>
<comment type="subcellular location">
    <subcellularLocation>
        <location evidence="1 8">Cell outer membrane</location>
        <topology evidence="1 8">Multi-pass membrane protein</topology>
    </subcellularLocation>
</comment>
<protein>
    <submittedName>
        <fullName evidence="13">TonB-linked outer membrane protein, SusC/RagA family</fullName>
    </submittedName>
</protein>
<evidence type="ECO:0000256" key="4">
    <source>
        <dbReference type="ARBA" id="ARBA00022692"/>
    </source>
</evidence>
<evidence type="ECO:0000256" key="1">
    <source>
        <dbReference type="ARBA" id="ARBA00004571"/>
    </source>
</evidence>
<feature type="signal peptide" evidence="10">
    <location>
        <begin position="1"/>
        <end position="31"/>
    </location>
</feature>
<keyword evidence="2 8" id="KW-0813">Transport</keyword>
<keyword evidence="5 9" id="KW-0798">TonB box</keyword>
<dbReference type="GO" id="GO:0009279">
    <property type="term" value="C:cell outer membrane"/>
    <property type="evidence" value="ECO:0007669"/>
    <property type="project" value="UniProtKB-SubCell"/>
</dbReference>
<evidence type="ECO:0000313" key="14">
    <source>
        <dbReference type="Proteomes" id="UP000190150"/>
    </source>
</evidence>
<keyword evidence="4 8" id="KW-0812">Transmembrane</keyword>
<dbReference type="NCBIfam" id="TIGR04057">
    <property type="entry name" value="SusC_RagA_signa"/>
    <property type="match status" value="1"/>
</dbReference>
<dbReference type="Gene3D" id="3.55.50.30">
    <property type="match status" value="1"/>
</dbReference>
<dbReference type="InterPro" id="IPR023996">
    <property type="entry name" value="TonB-dep_OMP_SusC/RagA"/>
</dbReference>
<dbReference type="AlphaFoldDB" id="A0A1T5EFI1"/>
<feature type="domain" description="TonB-dependent receptor-like beta-barrel" evidence="11">
    <location>
        <begin position="515"/>
        <end position="1065"/>
    </location>
</feature>
<dbReference type="PROSITE" id="PS52016">
    <property type="entry name" value="TONB_DEPENDENT_REC_3"/>
    <property type="match status" value="1"/>
</dbReference>
<name>A0A1T5EFI1_9SPHI</name>
<evidence type="ECO:0000259" key="11">
    <source>
        <dbReference type="Pfam" id="PF00593"/>
    </source>
</evidence>
<comment type="similarity">
    <text evidence="8 9">Belongs to the TonB-dependent receptor family.</text>
</comment>
<dbReference type="Pfam" id="PF07715">
    <property type="entry name" value="Plug"/>
    <property type="match status" value="1"/>
</dbReference>
<evidence type="ECO:0000259" key="12">
    <source>
        <dbReference type="Pfam" id="PF07715"/>
    </source>
</evidence>
<reference evidence="14" key="1">
    <citation type="submission" date="2017-02" db="EMBL/GenBank/DDBJ databases">
        <authorList>
            <person name="Varghese N."/>
            <person name="Submissions S."/>
        </authorList>
    </citation>
    <scope>NUCLEOTIDE SEQUENCE [LARGE SCALE GENOMIC DNA]</scope>
    <source>
        <strain evidence="14">DSM 24091</strain>
    </source>
</reference>
<dbReference type="Pfam" id="PF00593">
    <property type="entry name" value="TonB_dep_Rec_b-barrel"/>
    <property type="match status" value="1"/>
</dbReference>
<dbReference type="InterPro" id="IPR012910">
    <property type="entry name" value="Plug_dom"/>
</dbReference>
<dbReference type="Proteomes" id="UP000190150">
    <property type="component" value="Unassembled WGS sequence"/>
</dbReference>
<keyword evidence="6 8" id="KW-0472">Membrane</keyword>
<evidence type="ECO:0000256" key="8">
    <source>
        <dbReference type="PROSITE-ProRule" id="PRU01360"/>
    </source>
</evidence>
<dbReference type="InterPro" id="IPR008969">
    <property type="entry name" value="CarboxyPept-like_regulatory"/>
</dbReference>
<dbReference type="NCBIfam" id="TIGR04056">
    <property type="entry name" value="OMP_RagA_SusC"/>
    <property type="match status" value="1"/>
</dbReference>
<dbReference type="InterPro" id="IPR039426">
    <property type="entry name" value="TonB-dep_rcpt-like"/>
</dbReference>